<keyword evidence="3" id="KW-1185">Reference proteome</keyword>
<organism evidence="2 3">
    <name type="scientific">Tupaiid herpesvirus 1 (strain 1)</name>
    <name type="common">TuHV-1</name>
    <name type="synonym">Herpesvirus tupaia (strain 1)</name>
    <dbReference type="NCBI Taxonomy" id="10397"/>
    <lineage>
        <taxon>Viruses</taxon>
        <taxon>Duplodnaviria</taxon>
        <taxon>Heunggongvirae</taxon>
        <taxon>Peploviricota</taxon>
        <taxon>Herviviricetes</taxon>
        <taxon>Herpesvirales</taxon>
        <taxon>Orthoherpesviridae</taxon>
        <taxon>Betaherpesvirinae</taxon>
        <taxon>Quwivirus</taxon>
        <taxon>Quwivirus tupaiidbeta1</taxon>
    </lineage>
</organism>
<protein>
    <submittedName>
        <fullName evidence="2">T49</fullName>
    </submittedName>
</protein>
<dbReference type="RefSeq" id="NP_116403.1">
    <property type="nucleotide sequence ID" value="NC_002794.1"/>
</dbReference>
<evidence type="ECO:0000313" key="2">
    <source>
        <dbReference type="EMBL" id="AAK57098.1"/>
    </source>
</evidence>
<organismHost>
    <name type="scientific">Tupaia belangeri</name>
    <name type="common">Common tree shrew</name>
    <name type="synonym">Tupaia glis belangeri</name>
    <dbReference type="NCBI Taxonomy" id="37347"/>
</organismHost>
<proteinExistence type="predicted"/>
<name>Q91TN9_TUHV1</name>
<feature type="region of interest" description="Disordered" evidence="1">
    <location>
        <begin position="313"/>
        <end position="352"/>
    </location>
</feature>
<dbReference type="GO" id="GO:0019033">
    <property type="term" value="C:viral tegument"/>
    <property type="evidence" value="ECO:0007669"/>
    <property type="project" value="InterPro"/>
</dbReference>
<feature type="compositionally biased region" description="Acidic residues" evidence="1">
    <location>
        <begin position="57"/>
        <end position="76"/>
    </location>
</feature>
<evidence type="ECO:0000313" key="3">
    <source>
        <dbReference type="Proteomes" id="UP000137095"/>
    </source>
</evidence>
<dbReference type="GeneID" id="921230"/>
<evidence type="ECO:0000256" key="1">
    <source>
        <dbReference type="SAM" id="MobiDB-lite"/>
    </source>
</evidence>
<feature type="compositionally biased region" description="Basic and acidic residues" evidence="1">
    <location>
        <begin position="36"/>
        <end position="48"/>
    </location>
</feature>
<dbReference type="InterPro" id="IPR004339">
    <property type="entry name" value="UL49"/>
</dbReference>
<dbReference type="KEGG" id="vg:921230"/>
<dbReference type="GO" id="GO:0016032">
    <property type="term" value="P:viral process"/>
    <property type="evidence" value="ECO:0007669"/>
    <property type="project" value="InterPro"/>
</dbReference>
<feature type="region of interest" description="Disordered" evidence="1">
    <location>
        <begin position="34"/>
        <end position="83"/>
    </location>
</feature>
<sequence>MSWALRRLVRELIGPLCRHHGHHHLEVLLTGVPVDADGRRGAGGDDRGGGGGGGGDGGEDGGGDGEDGDGGGDEEERERREESGEPFCVLDMFVTIRRVVSREQTDRFYERFARRWLERARRGDDRVRAHCERLAVTKTFLVFLAYVYLLHCIAEAARRVRLPGLREVCWTRVEERLARYPREKLENFLDGVTLQQLNELHRHVLGLEFRVPFVNHTSSPCLALLRSRDYEDVETPRYQNAGWIRRRERRREDAATRGLRAALRRRAGLAPCGNPLYVMCKVLVEHFCRTEARYLIPLRRRWVLDGGAGGGGGAGSGGGPGAGAGSGGSGGGAHHGAHPATGGTRGGGPPARAEGRPAKIVLFALSVALRHGLIGSVIELPVACHCKTKCERYRGAADLVAVVCRNCGHCLNLGKEKLLCAQTFPLNSLFYYRDRQEKSVIYSTHHDLAHCSLCGSQYLESRRIYEVQRFGVGGFRANRVCWRAVTGSNSACAVYDGVKPFDAIVPCSSRTCFSTVILRQLSVAKLLRLVSHGSDFFCQLCQNVYRETCADQEGGSPCVGCDVFRRFRCRCFRTDRGGGGGGDGDERR</sequence>
<dbReference type="OrthoDB" id="2844at10239"/>
<dbReference type="Proteomes" id="UP000137095">
    <property type="component" value="Segment"/>
</dbReference>
<feature type="compositionally biased region" description="Gly residues" evidence="1">
    <location>
        <begin position="313"/>
        <end position="334"/>
    </location>
</feature>
<dbReference type="PANTHER" id="PTHR31535:SF3">
    <property type="entry name" value="REGULATORY PROTEIN ZESTE"/>
    <property type="match status" value="1"/>
</dbReference>
<dbReference type="EMBL" id="AF281817">
    <property type="protein sequence ID" value="AAK57098.1"/>
    <property type="molecule type" value="Genomic_DNA"/>
</dbReference>
<dbReference type="Pfam" id="PF03117">
    <property type="entry name" value="Herpes_UL49_1"/>
    <property type="match status" value="1"/>
</dbReference>
<reference evidence="2 3" key="1">
    <citation type="journal article" date="2001" name="J. Virol.">
        <title>Analysis and characterization of the complete genome of tupaia (tree shrew) herpesvirus.</title>
        <authorList>
            <person name="Bahr U."/>
            <person name="Darai G."/>
        </authorList>
    </citation>
    <scope>NUCLEOTIDE SEQUENCE [LARGE SCALE GENOMIC DNA]</scope>
    <source>
        <strain evidence="2">2</strain>
    </source>
</reference>
<dbReference type="PANTHER" id="PTHR31535">
    <property type="match status" value="1"/>
</dbReference>
<accession>Q91TN9</accession>